<dbReference type="Proteomes" id="UP000193577">
    <property type="component" value="Unassembled WGS sequence"/>
</dbReference>
<feature type="region of interest" description="Disordered" evidence="6">
    <location>
        <begin position="1228"/>
        <end position="1247"/>
    </location>
</feature>
<evidence type="ECO:0000256" key="3">
    <source>
        <dbReference type="ARBA" id="ARBA00022806"/>
    </source>
</evidence>
<evidence type="ECO:0000256" key="2">
    <source>
        <dbReference type="ARBA" id="ARBA00022801"/>
    </source>
</evidence>
<name>A0AA91PG47_9MYCO</name>
<dbReference type="InterPro" id="IPR013444">
    <property type="entry name" value="Helicase_Cas3_CRISPR-ass_Anaes"/>
</dbReference>
<dbReference type="EMBL" id="NCXO01000008">
    <property type="protein sequence ID" value="OSC34758.1"/>
    <property type="molecule type" value="Genomic_DNA"/>
</dbReference>
<gene>
    <name evidence="8" type="ORF">B8W67_05790</name>
</gene>
<dbReference type="Pfam" id="PF22590">
    <property type="entry name" value="Cas3-like_C_2"/>
    <property type="match status" value="1"/>
</dbReference>
<evidence type="ECO:0000256" key="4">
    <source>
        <dbReference type="ARBA" id="ARBA00022840"/>
    </source>
</evidence>
<dbReference type="SUPFAM" id="SSF52540">
    <property type="entry name" value="P-loop containing nucleoside triphosphate hydrolases"/>
    <property type="match status" value="1"/>
</dbReference>
<proteinExistence type="predicted"/>
<dbReference type="InterPro" id="IPR038257">
    <property type="entry name" value="CRISPR-assoc_Cas3_HD_sf"/>
</dbReference>
<protein>
    <submittedName>
        <fullName evidence="8">Type I-U CRISPR-associated helicase/endonuclease Cas3</fullName>
    </submittedName>
</protein>
<dbReference type="InterPro" id="IPR054712">
    <property type="entry name" value="Cas3-like_dom"/>
</dbReference>
<dbReference type="Gene3D" id="3.40.50.300">
    <property type="entry name" value="P-loop containing nucleotide triphosphate hydrolases"/>
    <property type="match status" value="1"/>
</dbReference>
<keyword evidence="4" id="KW-0067">ATP-binding</keyword>
<organism evidence="8 9">
    <name type="scientific">Mycolicibacillus koreensis</name>
    <dbReference type="NCBI Taxonomy" id="1069220"/>
    <lineage>
        <taxon>Bacteria</taxon>
        <taxon>Bacillati</taxon>
        <taxon>Actinomycetota</taxon>
        <taxon>Actinomycetes</taxon>
        <taxon>Mycobacteriales</taxon>
        <taxon>Mycobacteriaceae</taxon>
        <taxon>Mycolicibacillus</taxon>
    </lineage>
</organism>
<sequence length="1247" mass="133048">MNGQPMSFPSFDEFFTAVLGYAPFPWQRRLADFVVAHREFPDSVTAPTGLGKTSAMLAHTYALAHDVAHNGVKGRSYPLRFFHAVERRVVADDASETAEAIAAAVNGADSSDPVLGPIRAALEALVPEEFRDFEPVIAVGAFHGGRRDAGDWLRPIGAVIACATVTQVASRFFFRGVTVSQTMLPMHAAVVGMDSVVAVDEPHLSVPAITAMRQAATVQRDGALIRSGVGDEPPVPLPTVPVSQVVMLGATPPAGVELGTACGIDDEDRAHPVAGRRIRAAKTLQLHQAEARQGDQLVGSIAAVALDAAERDLARGDDPVGGTDGILVFCNSVGMARAVYAKLLKSTTKTDIAVSLIHGKMRSGDRADQPVARGVITVTTQALEVGADFDGFEVITQPCSLSALVQRAGRCNRRGDMPAAQVVMVAGPPPKKTTTVKDRMKGAGLDEATRAIYGELVGEPITIEKLDKDGNPRLTEKGEPQYDVVQWGEAAALLDAIETICGDSPVPFGPDDLAAFIEKVTALVGDIQPPLSRTSRFHVDMARYLARTDPPAPFNVSVLLNGPETDRSLDVTVAWRRDDTLDLLADASVMDAETVTVPIMSLRELLRTAEGETATASKTRMSDLDVGEHVDEKAAFVGAGTLRRVRVRGGDGTWSVPERIGDIKPGTQLVLASSIGGYDETGFHIPKPKDIGPVDDISAAVAVAGGQGRFIADGDLHSTLEAAFNDDAEVQELADSARERYAVPDDVEVTVLPTSRYSNGSDEPQLWFVVIIGTTVGQFTDGARTRCAQLGEHGHQVGIWTAAAAAVLPLDDDVAAALAEAGHRHDDGKADPRFQRALGTTGDPAKVAMAKSRVRSSTERQRMREQAGLPRTWRHEVVSVSDIADDLTAHVVVSHHAHGRPVIIHTDSTADRCGDARISSHAETFARLGDRYGQWGLALLETVMRWCDHRASKYPWSPVQARAAGAPVTMSAPDPLTTPERFTEPEVAHTVRLPGLLSSPLAGVLAAVGLLDVLEKSGTQAWLRWSGDDGCPEIGCDSDISAMIAELRRDPKTLHMIDETLKERGVGKGLEIAKGKVDDPDSVTAGLADTHPLRTLLPGVTKLDKGQESMSTVGIHNNSTVFTGLIERDAGTDAFFSATTGFEDVSATDVKCGGIDTDRNSYPATVTRPDLLAWAMDGSLAIGWAPDAAGLHYGRSFAVLPTPTRWTTVAGYRALVLAAADRGPHATWRRVDPRGSDKMRVWEQRQG</sequence>
<evidence type="ECO:0000259" key="7">
    <source>
        <dbReference type="Pfam" id="PF22590"/>
    </source>
</evidence>
<keyword evidence="3" id="KW-0347">Helicase</keyword>
<comment type="caution">
    <text evidence="8">The sequence shown here is derived from an EMBL/GenBank/DDBJ whole genome shotgun (WGS) entry which is preliminary data.</text>
</comment>
<evidence type="ECO:0000256" key="5">
    <source>
        <dbReference type="ARBA" id="ARBA00023118"/>
    </source>
</evidence>
<dbReference type="InterPro" id="IPR027417">
    <property type="entry name" value="P-loop_NTPase"/>
</dbReference>
<accession>A0AA91PG47</accession>
<keyword evidence="9" id="KW-1185">Reference proteome</keyword>
<keyword evidence="5" id="KW-0051">Antiviral defense</keyword>
<evidence type="ECO:0000256" key="1">
    <source>
        <dbReference type="ARBA" id="ARBA00022741"/>
    </source>
</evidence>
<dbReference type="Gene3D" id="1.10.3210.30">
    <property type="match status" value="1"/>
</dbReference>
<dbReference type="GO" id="GO:0005524">
    <property type="term" value="F:ATP binding"/>
    <property type="evidence" value="ECO:0007669"/>
    <property type="project" value="UniProtKB-KW"/>
</dbReference>
<reference evidence="8 9" key="1">
    <citation type="submission" date="2017-04" db="EMBL/GenBank/DDBJ databases">
        <title>The new phylogeny of genus Mycobacterium.</title>
        <authorList>
            <person name="Tortoli E."/>
            <person name="Trovato A."/>
            <person name="Cirillo D.M."/>
        </authorList>
    </citation>
    <scope>NUCLEOTIDE SEQUENCE [LARGE SCALE GENOMIC DNA]</scope>
    <source>
        <strain evidence="8 9">KCTC 19819</strain>
    </source>
</reference>
<feature type="compositionally biased region" description="Basic and acidic residues" evidence="6">
    <location>
        <begin position="1229"/>
        <end position="1247"/>
    </location>
</feature>
<dbReference type="GO" id="GO:0004386">
    <property type="term" value="F:helicase activity"/>
    <property type="evidence" value="ECO:0007669"/>
    <property type="project" value="UniProtKB-KW"/>
</dbReference>
<evidence type="ECO:0000313" key="9">
    <source>
        <dbReference type="Proteomes" id="UP000193577"/>
    </source>
</evidence>
<dbReference type="GO" id="GO:0016787">
    <property type="term" value="F:hydrolase activity"/>
    <property type="evidence" value="ECO:0007669"/>
    <property type="project" value="UniProtKB-KW"/>
</dbReference>
<evidence type="ECO:0000256" key="6">
    <source>
        <dbReference type="SAM" id="MobiDB-lite"/>
    </source>
</evidence>
<feature type="domain" description="CRISPR-associated nuclease/helicase Cas3" evidence="7">
    <location>
        <begin position="326"/>
        <end position="414"/>
    </location>
</feature>
<dbReference type="GO" id="GO:0051607">
    <property type="term" value="P:defense response to virus"/>
    <property type="evidence" value="ECO:0007669"/>
    <property type="project" value="UniProtKB-KW"/>
</dbReference>
<evidence type="ECO:0000313" key="8">
    <source>
        <dbReference type="EMBL" id="OSC34758.1"/>
    </source>
</evidence>
<dbReference type="AlphaFoldDB" id="A0AA91PG47"/>
<dbReference type="NCBIfam" id="TIGR02621">
    <property type="entry name" value="cas3_GSU0051"/>
    <property type="match status" value="1"/>
</dbReference>
<keyword evidence="1" id="KW-0547">Nucleotide-binding</keyword>
<keyword evidence="2" id="KW-0378">Hydrolase</keyword>